<dbReference type="InterPro" id="IPR010559">
    <property type="entry name" value="Sig_transdc_His_kin_internal"/>
</dbReference>
<keyword evidence="7 13" id="KW-0812">Transmembrane</keyword>
<feature type="transmembrane region" description="Helical" evidence="13">
    <location>
        <begin position="309"/>
        <end position="333"/>
    </location>
</feature>
<dbReference type="Pfam" id="PF02518">
    <property type="entry name" value="HATPase_c"/>
    <property type="match status" value="1"/>
</dbReference>
<dbReference type="Gene3D" id="6.10.340.10">
    <property type="match status" value="1"/>
</dbReference>
<evidence type="ECO:0000256" key="9">
    <source>
        <dbReference type="ARBA" id="ARBA00022989"/>
    </source>
</evidence>
<dbReference type="SUPFAM" id="SSF158472">
    <property type="entry name" value="HAMP domain-like"/>
    <property type="match status" value="1"/>
</dbReference>
<dbReference type="PANTHER" id="PTHR34220">
    <property type="entry name" value="SENSOR HISTIDINE KINASE YPDA"/>
    <property type="match status" value="1"/>
</dbReference>
<comment type="subcellular location">
    <subcellularLocation>
        <location evidence="2">Cell membrane</location>
        <topology evidence="2">Multi-pass membrane protein</topology>
    </subcellularLocation>
</comment>
<dbReference type="Gene3D" id="3.30.565.10">
    <property type="entry name" value="Histidine kinase-like ATPase, C-terminal domain"/>
    <property type="match status" value="1"/>
</dbReference>
<protein>
    <recommendedName>
        <fullName evidence="3">histidine kinase</fullName>
        <ecNumber evidence="3">2.7.13.3</ecNumber>
    </recommendedName>
</protein>
<dbReference type="KEGG" id="pmq:PM3016_372"/>
<keyword evidence="6" id="KW-0808">Transferase</keyword>
<sequence length="644" mass="72575">MSMRIGQWMDRIQRYGLLRDKPLTLRLFVFSALLVAVPLVLVGLISYQRSADVLESEGRESSLQIIEQVKSHIEYYVRDFEITTLGIVNHPDVTRLLRMRTAEEIQQSGIRPAVVQMLKNASYSRSDISNITLVLDGRQTFDTAGVRSPYPADELRKEYWYADVPLQGTPKLISRVIRWPDGRQEQVFSIVRRLMSPQTLEPAGMLIMDVNFKRIQEISEMVSIGRTGFLYMVDAQNHYVYHPDLSLVGTPAEPGHTGQMTEESGALITGDKPSLFLTYSLSPYLGWRLVTVLPYKELTDGTDYIGRTILWTLIIALTAAYLLGIGFAASLVGPIRRLQAYMRRVEVGDFSVKLEVRSKDEIGLLTHGFNKMVERLESLLEEIYFSRLKETEASLRQKESELKVLQSQLNPHFLYNSLETIRGMALDQDMDDIASMSGALAKLLRYNLKNDRPVVTLREELLFCRMYLRVQQYRFEDRLDSEFDVPDWALELPVVKFALQPIVENSIIHGMEPGAAPMRIRISARRDGDASFLVAVEDTGVGMPVEVLSRIRLDLEQKDVLAGGDHIGVANVHRRIVYVYGEAYGGRIDSREGGGTTVTLRFPAEARRQADTDEGLSPLRKAGLPLSSPEQKGGSDSVQRAVGG</sequence>
<reference evidence="15 16" key="1">
    <citation type="journal article" date="2012" name="J. Bacteriol.">
        <title>Complete Genome Sequence of Paenibacillus mucilaginosus 3016, a Bacterium Functional as Microbial Fertilizer.</title>
        <authorList>
            <person name="Ma M."/>
            <person name="Wang Z."/>
            <person name="Li L."/>
            <person name="Jiang X."/>
            <person name="Guan D."/>
            <person name="Cao F."/>
            <person name="Chen H."/>
            <person name="Wang X."/>
            <person name="Shen D."/>
            <person name="Du B."/>
            <person name="Li J."/>
        </authorList>
    </citation>
    <scope>NUCLEOTIDE SEQUENCE [LARGE SCALE GENOMIC DNA]</scope>
    <source>
        <strain evidence="15 16">3016</strain>
    </source>
</reference>
<feature type="region of interest" description="Disordered" evidence="12">
    <location>
        <begin position="605"/>
        <end position="644"/>
    </location>
</feature>
<proteinExistence type="predicted"/>
<keyword evidence="10" id="KW-0902">Two-component regulatory system</keyword>
<dbReference type="EC" id="2.7.13.3" evidence="3"/>
<dbReference type="Pfam" id="PF00672">
    <property type="entry name" value="HAMP"/>
    <property type="match status" value="1"/>
</dbReference>
<gene>
    <name evidence="15" type="ORF">PM3016_372</name>
</gene>
<dbReference type="Proteomes" id="UP000007523">
    <property type="component" value="Chromosome"/>
</dbReference>
<evidence type="ECO:0000259" key="14">
    <source>
        <dbReference type="PROSITE" id="PS50885"/>
    </source>
</evidence>
<keyword evidence="9 13" id="KW-1133">Transmembrane helix</keyword>
<dbReference type="STRING" id="1116391.PM3016_372"/>
<evidence type="ECO:0000313" key="15">
    <source>
        <dbReference type="EMBL" id="AFC27348.1"/>
    </source>
</evidence>
<dbReference type="PROSITE" id="PS50885">
    <property type="entry name" value="HAMP"/>
    <property type="match status" value="1"/>
</dbReference>
<dbReference type="AlphaFoldDB" id="H6NS54"/>
<evidence type="ECO:0000256" key="3">
    <source>
        <dbReference type="ARBA" id="ARBA00012438"/>
    </source>
</evidence>
<evidence type="ECO:0000256" key="8">
    <source>
        <dbReference type="ARBA" id="ARBA00022777"/>
    </source>
</evidence>
<dbReference type="Gene3D" id="3.30.450.20">
    <property type="entry name" value="PAS domain"/>
    <property type="match status" value="1"/>
</dbReference>
<accession>H6NS54</accession>
<dbReference type="GO" id="GO:0000155">
    <property type="term" value="F:phosphorelay sensor kinase activity"/>
    <property type="evidence" value="ECO:0007669"/>
    <property type="project" value="InterPro"/>
</dbReference>
<evidence type="ECO:0000256" key="12">
    <source>
        <dbReference type="SAM" id="MobiDB-lite"/>
    </source>
</evidence>
<feature type="transmembrane region" description="Helical" evidence="13">
    <location>
        <begin position="23"/>
        <end position="47"/>
    </location>
</feature>
<dbReference type="EMBL" id="CP003235">
    <property type="protein sequence ID" value="AFC27348.1"/>
    <property type="molecule type" value="Genomic_DNA"/>
</dbReference>
<dbReference type="Pfam" id="PF02743">
    <property type="entry name" value="dCache_1"/>
    <property type="match status" value="1"/>
</dbReference>
<dbReference type="SMART" id="SM00387">
    <property type="entry name" value="HATPase_c"/>
    <property type="match status" value="1"/>
</dbReference>
<dbReference type="PANTHER" id="PTHR34220:SF7">
    <property type="entry name" value="SENSOR HISTIDINE KINASE YPDA"/>
    <property type="match status" value="1"/>
</dbReference>
<evidence type="ECO:0000256" key="11">
    <source>
        <dbReference type="ARBA" id="ARBA00023136"/>
    </source>
</evidence>
<dbReference type="HOGENOM" id="CLU_020473_6_1_9"/>
<dbReference type="CDD" id="cd12912">
    <property type="entry name" value="PDC2_MCP_like"/>
    <property type="match status" value="1"/>
</dbReference>
<evidence type="ECO:0000313" key="16">
    <source>
        <dbReference type="Proteomes" id="UP000007523"/>
    </source>
</evidence>
<evidence type="ECO:0000256" key="6">
    <source>
        <dbReference type="ARBA" id="ARBA00022679"/>
    </source>
</evidence>
<evidence type="ECO:0000256" key="5">
    <source>
        <dbReference type="ARBA" id="ARBA00022553"/>
    </source>
</evidence>
<keyword evidence="4" id="KW-1003">Cell membrane</keyword>
<dbReference type="InterPro" id="IPR036890">
    <property type="entry name" value="HATPase_C_sf"/>
</dbReference>
<keyword evidence="11 13" id="KW-0472">Membrane</keyword>
<name>H6NS54_9BACL</name>
<evidence type="ECO:0000256" key="1">
    <source>
        <dbReference type="ARBA" id="ARBA00000085"/>
    </source>
</evidence>
<keyword evidence="16" id="KW-1185">Reference proteome</keyword>
<dbReference type="InterPro" id="IPR004358">
    <property type="entry name" value="Sig_transdc_His_kin-like_C"/>
</dbReference>
<evidence type="ECO:0000256" key="7">
    <source>
        <dbReference type="ARBA" id="ARBA00022692"/>
    </source>
</evidence>
<dbReference type="InterPro" id="IPR003660">
    <property type="entry name" value="HAMP_dom"/>
</dbReference>
<evidence type="ECO:0000256" key="4">
    <source>
        <dbReference type="ARBA" id="ARBA00022475"/>
    </source>
</evidence>
<dbReference type="SMART" id="SM00304">
    <property type="entry name" value="HAMP"/>
    <property type="match status" value="1"/>
</dbReference>
<dbReference type="PRINTS" id="PR00344">
    <property type="entry name" value="BCTRLSENSOR"/>
</dbReference>
<dbReference type="InterPro" id="IPR033479">
    <property type="entry name" value="dCache_1"/>
</dbReference>
<dbReference type="InterPro" id="IPR050640">
    <property type="entry name" value="Bact_2-comp_sensor_kinase"/>
</dbReference>
<keyword evidence="8 15" id="KW-0418">Kinase</keyword>
<organism evidence="15 16">
    <name type="scientific">Paenibacillus mucilaginosus 3016</name>
    <dbReference type="NCBI Taxonomy" id="1116391"/>
    <lineage>
        <taxon>Bacteria</taxon>
        <taxon>Bacillati</taxon>
        <taxon>Bacillota</taxon>
        <taxon>Bacilli</taxon>
        <taxon>Bacillales</taxon>
        <taxon>Paenibacillaceae</taxon>
        <taxon>Paenibacillus</taxon>
    </lineage>
</organism>
<dbReference type="GO" id="GO:0005886">
    <property type="term" value="C:plasma membrane"/>
    <property type="evidence" value="ECO:0007669"/>
    <property type="project" value="UniProtKB-SubCell"/>
</dbReference>
<dbReference type="CDD" id="cd18773">
    <property type="entry name" value="PDC1_HK_sensor"/>
    <property type="match status" value="1"/>
</dbReference>
<dbReference type="SUPFAM" id="SSF55874">
    <property type="entry name" value="ATPase domain of HSP90 chaperone/DNA topoisomerase II/histidine kinase"/>
    <property type="match status" value="1"/>
</dbReference>
<dbReference type="CDD" id="cd06225">
    <property type="entry name" value="HAMP"/>
    <property type="match status" value="1"/>
</dbReference>
<dbReference type="Pfam" id="PF06580">
    <property type="entry name" value="His_kinase"/>
    <property type="match status" value="1"/>
</dbReference>
<evidence type="ECO:0000256" key="10">
    <source>
        <dbReference type="ARBA" id="ARBA00023012"/>
    </source>
</evidence>
<comment type="catalytic activity">
    <reaction evidence="1">
        <text>ATP + protein L-histidine = ADP + protein N-phospho-L-histidine.</text>
        <dbReference type="EC" id="2.7.13.3"/>
    </reaction>
</comment>
<feature type="domain" description="HAMP" evidence="14">
    <location>
        <begin position="329"/>
        <end position="381"/>
    </location>
</feature>
<feature type="compositionally biased region" description="Polar residues" evidence="12">
    <location>
        <begin position="628"/>
        <end position="638"/>
    </location>
</feature>
<dbReference type="InterPro" id="IPR003594">
    <property type="entry name" value="HATPase_dom"/>
</dbReference>
<evidence type="ECO:0000256" key="13">
    <source>
        <dbReference type="SAM" id="Phobius"/>
    </source>
</evidence>
<keyword evidence="5" id="KW-0597">Phosphoprotein</keyword>
<dbReference type="RefSeq" id="WP_014368260.1">
    <property type="nucleotide sequence ID" value="NC_016935.1"/>
</dbReference>
<evidence type="ECO:0000256" key="2">
    <source>
        <dbReference type="ARBA" id="ARBA00004651"/>
    </source>
</evidence>